<proteinExistence type="predicted"/>
<accession>A0A0A2C8Z7</accession>
<name>A0A0A2C8Z7_PROMR</name>
<gene>
    <name evidence="2" type="ORF">EV03_0564</name>
</gene>
<protein>
    <submittedName>
        <fullName evidence="2">Putative Pollen allergen</fullName>
    </submittedName>
</protein>
<comment type="caution">
    <text evidence="2">The sequence shown here is derived from an EMBL/GenBank/DDBJ whole genome shotgun (WGS) entry which is preliminary data.</text>
</comment>
<dbReference type="AlphaFoldDB" id="A0A0A2C8Z7"/>
<sequence length="130" mass="14765">MTFKTIKSICFSCFALLLIFYPSKIDALSPDWVAVPKSQYGEQLWDKNSVQKNQDGSIRVFSKFIPKSTTDITQDILYTMDVNCSENSFRDVAVGAKEFNEFKNQDSEWKDPNGDKLILGVIDQVCTFGN</sequence>
<reference evidence="3" key="1">
    <citation type="journal article" date="2014" name="Sci. Data">
        <title>Genomes of diverse isolates of the marine cyanobacterium Prochlorococcus.</title>
        <authorList>
            <person name="Biller S."/>
            <person name="Berube P."/>
            <person name="Thompson J."/>
            <person name="Kelly L."/>
            <person name="Roggensack S."/>
            <person name="Awad L."/>
            <person name="Roache-Johnson K."/>
            <person name="Ding H."/>
            <person name="Giovannoni S.J."/>
            <person name="Moore L.R."/>
            <person name="Chisholm S.W."/>
        </authorList>
    </citation>
    <scope>NUCLEOTIDE SEQUENCE [LARGE SCALE GENOMIC DNA]</scope>
    <source>
        <strain evidence="3">PAC1</strain>
    </source>
</reference>
<evidence type="ECO:0000313" key="2">
    <source>
        <dbReference type="EMBL" id="KGG21380.1"/>
    </source>
</evidence>
<dbReference type="Proteomes" id="UP000030392">
    <property type="component" value="Unassembled WGS sequence"/>
</dbReference>
<dbReference type="RefSeq" id="WP_036904928.1">
    <property type="nucleotide sequence ID" value="NZ_CP138967.1"/>
</dbReference>
<dbReference type="EMBL" id="JNAX01000006">
    <property type="protein sequence ID" value="KGG21380.1"/>
    <property type="molecule type" value="Genomic_DNA"/>
</dbReference>
<feature type="chain" id="PRO_5001986394" evidence="1">
    <location>
        <begin position="28"/>
        <end position="130"/>
    </location>
</feature>
<evidence type="ECO:0000313" key="3">
    <source>
        <dbReference type="Proteomes" id="UP000030392"/>
    </source>
</evidence>
<evidence type="ECO:0000256" key="1">
    <source>
        <dbReference type="SAM" id="SignalP"/>
    </source>
</evidence>
<feature type="signal peptide" evidence="1">
    <location>
        <begin position="1"/>
        <end position="27"/>
    </location>
</feature>
<organism evidence="2 3">
    <name type="scientific">Prochlorococcus marinus str. PAC1</name>
    <dbReference type="NCBI Taxonomy" id="59924"/>
    <lineage>
        <taxon>Bacteria</taxon>
        <taxon>Bacillati</taxon>
        <taxon>Cyanobacteriota</taxon>
        <taxon>Cyanophyceae</taxon>
        <taxon>Synechococcales</taxon>
        <taxon>Prochlorococcaceae</taxon>
        <taxon>Prochlorococcus</taxon>
    </lineage>
</organism>
<keyword evidence="1" id="KW-0732">Signal</keyword>